<keyword evidence="9" id="KW-1185">Reference proteome</keyword>
<dbReference type="PANTHER" id="PTHR15710">
    <property type="entry name" value="E3 UBIQUITIN-PROTEIN LIGASE PRAJA"/>
    <property type="match status" value="1"/>
</dbReference>
<evidence type="ECO:0000256" key="6">
    <source>
        <dbReference type="PROSITE-ProRule" id="PRU00175"/>
    </source>
</evidence>
<dbReference type="PANTHER" id="PTHR15710:SF202">
    <property type="entry name" value="RING-TYPE E3 UBIQUITIN TRANSFERASE"/>
    <property type="match status" value="1"/>
</dbReference>
<dbReference type="GO" id="GO:0005737">
    <property type="term" value="C:cytoplasm"/>
    <property type="evidence" value="ECO:0000318"/>
    <property type="project" value="GO_Central"/>
</dbReference>
<proteinExistence type="predicted"/>
<evidence type="ECO:0000313" key="9">
    <source>
        <dbReference type="Proteomes" id="UP000029981"/>
    </source>
</evidence>
<evidence type="ECO:0000256" key="4">
    <source>
        <dbReference type="ARBA" id="ARBA00022771"/>
    </source>
</evidence>
<dbReference type="Proteomes" id="UP000029981">
    <property type="component" value="Chromosome 1"/>
</dbReference>
<reference evidence="8 9" key="3">
    <citation type="journal article" date="2010" name="BMC Genomics">
        <title>Transcriptome sequencing and comparative analysis of cucumber flowers with different sex types.</title>
        <authorList>
            <person name="Guo S."/>
            <person name="Zheng Y."/>
            <person name="Joung J.G."/>
            <person name="Liu S."/>
            <person name="Zhang Z."/>
            <person name="Crasta O.R."/>
            <person name="Sobral B.W."/>
            <person name="Xu Y."/>
            <person name="Huang S."/>
            <person name="Fei Z."/>
        </authorList>
    </citation>
    <scope>NUCLEOTIDE SEQUENCE [LARGE SCALE GENOMIC DNA]</scope>
    <source>
        <strain evidence="9">cv. 9930</strain>
    </source>
</reference>
<keyword evidence="5" id="KW-0862">Zinc</keyword>
<reference evidence="8 9" key="2">
    <citation type="journal article" date="2009" name="PLoS ONE">
        <title>An integrated genetic and cytogenetic map of the cucumber genome.</title>
        <authorList>
            <person name="Ren Y."/>
            <person name="Zhang Z."/>
            <person name="Liu J."/>
            <person name="Staub J.E."/>
            <person name="Han Y."/>
            <person name="Cheng Z."/>
            <person name="Li X."/>
            <person name="Lu J."/>
            <person name="Miao H."/>
            <person name="Kang H."/>
            <person name="Xie B."/>
            <person name="Gu X."/>
            <person name="Wang X."/>
            <person name="Du Y."/>
            <person name="Jin W."/>
            <person name="Huang S."/>
        </authorList>
    </citation>
    <scope>NUCLEOTIDE SEQUENCE [LARGE SCALE GENOMIC DNA]</scope>
    <source>
        <strain evidence="9">cv. 9930</strain>
    </source>
</reference>
<reference evidence="8 9" key="1">
    <citation type="journal article" date="2009" name="Nat. Genet.">
        <title>The genome of the cucumber, Cucumis sativus L.</title>
        <authorList>
            <person name="Huang S."/>
            <person name="Li R."/>
            <person name="Zhang Z."/>
            <person name="Li L."/>
            <person name="Gu X."/>
            <person name="Fan W."/>
            <person name="Lucas W.J."/>
            <person name="Wang X."/>
            <person name="Xie B."/>
            <person name="Ni P."/>
            <person name="Ren Y."/>
            <person name="Zhu H."/>
            <person name="Li J."/>
            <person name="Lin K."/>
            <person name="Jin W."/>
            <person name="Fei Z."/>
            <person name="Li G."/>
            <person name="Staub J."/>
            <person name="Kilian A."/>
            <person name="van der Vossen E.A."/>
            <person name="Wu Y."/>
            <person name="Guo J."/>
            <person name="He J."/>
            <person name="Jia Z."/>
            <person name="Ren Y."/>
            <person name="Tian G."/>
            <person name="Lu Y."/>
            <person name="Ruan J."/>
            <person name="Qian W."/>
            <person name="Wang M."/>
            <person name="Huang Q."/>
            <person name="Li B."/>
            <person name="Xuan Z."/>
            <person name="Cao J."/>
            <person name="Asan"/>
            <person name="Wu Z."/>
            <person name="Zhang J."/>
            <person name="Cai Q."/>
            <person name="Bai Y."/>
            <person name="Zhao B."/>
            <person name="Han Y."/>
            <person name="Li Y."/>
            <person name="Li X."/>
            <person name="Wang S."/>
            <person name="Shi Q."/>
            <person name="Liu S."/>
            <person name="Cho W.K."/>
            <person name="Kim J.Y."/>
            <person name="Xu Y."/>
            <person name="Heller-Uszynska K."/>
            <person name="Miao H."/>
            <person name="Cheng Z."/>
            <person name="Zhang S."/>
            <person name="Wu J."/>
            <person name="Yang Y."/>
            <person name="Kang H."/>
            <person name="Li M."/>
            <person name="Liang H."/>
            <person name="Ren X."/>
            <person name="Shi Z."/>
            <person name="Wen M."/>
            <person name="Jian M."/>
            <person name="Yang H."/>
            <person name="Zhang G."/>
            <person name="Yang Z."/>
            <person name="Chen R."/>
            <person name="Liu S."/>
            <person name="Li J."/>
            <person name="Ma L."/>
            <person name="Liu H."/>
            <person name="Zhou Y."/>
            <person name="Zhao J."/>
            <person name="Fang X."/>
            <person name="Li G."/>
            <person name="Fang L."/>
            <person name="Li Y."/>
            <person name="Liu D."/>
            <person name="Zheng H."/>
            <person name="Zhang Y."/>
            <person name="Qin N."/>
            <person name="Li Z."/>
            <person name="Yang G."/>
            <person name="Yang S."/>
            <person name="Bolund L."/>
            <person name="Kristiansen K."/>
            <person name="Zheng H."/>
            <person name="Li S."/>
            <person name="Zhang X."/>
            <person name="Yang H."/>
            <person name="Wang J."/>
            <person name="Sun R."/>
            <person name="Zhang B."/>
            <person name="Jiang S."/>
            <person name="Wang J."/>
            <person name="Du Y."/>
            <person name="Li S."/>
        </authorList>
    </citation>
    <scope>NUCLEOTIDE SEQUENCE [LARGE SCALE GENOMIC DNA]</scope>
    <source>
        <strain evidence="9">cv. 9930</strain>
    </source>
</reference>
<dbReference type="AlphaFoldDB" id="A0A0A0LQL0"/>
<evidence type="ECO:0000259" key="7">
    <source>
        <dbReference type="PROSITE" id="PS50089"/>
    </source>
</evidence>
<dbReference type="Gene3D" id="3.30.40.10">
    <property type="entry name" value="Zinc/RING finger domain, C3HC4 (zinc finger)"/>
    <property type="match status" value="1"/>
</dbReference>
<reference evidence="8 9" key="4">
    <citation type="journal article" date="2011" name="BMC Genomics">
        <title>RNA-Seq improves annotation of protein-coding genes in the cucumber genome.</title>
        <authorList>
            <person name="Li Z."/>
            <person name="Zhang Z."/>
            <person name="Yan P."/>
            <person name="Huang S."/>
            <person name="Fei Z."/>
            <person name="Lin K."/>
        </authorList>
    </citation>
    <scope>NUCLEOTIDE SEQUENCE [LARGE SCALE GENOMIC DNA]</scope>
    <source>
        <strain evidence="9">cv. 9930</strain>
    </source>
</reference>
<dbReference type="SUPFAM" id="SSF57850">
    <property type="entry name" value="RING/U-box"/>
    <property type="match status" value="1"/>
</dbReference>
<dbReference type="Pfam" id="PF13639">
    <property type="entry name" value="zf-RING_2"/>
    <property type="match status" value="1"/>
</dbReference>
<keyword evidence="4 6" id="KW-0863">Zinc-finger</keyword>
<name>A0A0A0LQL0_CUCSA</name>
<organism evidence="8 9">
    <name type="scientific">Cucumis sativus</name>
    <name type="common">Cucumber</name>
    <dbReference type="NCBI Taxonomy" id="3659"/>
    <lineage>
        <taxon>Eukaryota</taxon>
        <taxon>Viridiplantae</taxon>
        <taxon>Streptophyta</taxon>
        <taxon>Embryophyta</taxon>
        <taxon>Tracheophyta</taxon>
        <taxon>Spermatophyta</taxon>
        <taxon>Magnoliopsida</taxon>
        <taxon>eudicotyledons</taxon>
        <taxon>Gunneridae</taxon>
        <taxon>Pentapetalae</taxon>
        <taxon>rosids</taxon>
        <taxon>fabids</taxon>
        <taxon>Cucurbitales</taxon>
        <taxon>Cucurbitaceae</taxon>
        <taxon>Benincaseae</taxon>
        <taxon>Cucumis</taxon>
    </lineage>
</organism>
<dbReference type="PROSITE" id="PS50089">
    <property type="entry name" value="ZF_RING_2"/>
    <property type="match status" value="1"/>
</dbReference>
<accession>A0A0A0LQL0</accession>
<dbReference type="EMBL" id="CM002922">
    <property type="protein sequence ID" value="KGN64205.1"/>
    <property type="molecule type" value="Genomic_DNA"/>
</dbReference>
<dbReference type="SMART" id="SM00184">
    <property type="entry name" value="RING"/>
    <property type="match status" value="1"/>
</dbReference>
<dbReference type="GO" id="GO:0016567">
    <property type="term" value="P:protein ubiquitination"/>
    <property type="evidence" value="ECO:0000318"/>
    <property type="project" value="GO_Central"/>
</dbReference>
<evidence type="ECO:0000313" key="8">
    <source>
        <dbReference type="EMBL" id="KGN64205.1"/>
    </source>
</evidence>
<dbReference type="InterPro" id="IPR001841">
    <property type="entry name" value="Znf_RING"/>
</dbReference>
<dbReference type="EC" id="2.3.2.27" evidence="2"/>
<evidence type="ECO:0000256" key="1">
    <source>
        <dbReference type="ARBA" id="ARBA00000900"/>
    </source>
</evidence>
<protein>
    <recommendedName>
        <fullName evidence="2">RING-type E3 ubiquitin transferase</fullName>
        <ecNumber evidence="2">2.3.2.27</ecNumber>
    </recommendedName>
</protein>
<keyword evidence="3" id="KW-0479">Metal-binding</keyword>
<gene>
    <name evidence="8" type="ORF">Csa_1G043080</name>
</gene>
<evidence type="ECO:0000256" key="5">
    <source>
        <dbReference type="ARBA" id="ARBA00022833"/>
    </source>
</evidence>
<dbReference type="GO" id="GO:0008270">
    <property type="term" value="F:zinc ion binding"/>
    <property type="evidence" value="ECO:0007669"/>
    <property type="project" value="UniProtKB-KW"/>
</dbReference>
<dbReference type="GO" id="GO:0061630">
    <property type="term" value="F:ubiquitin protein ligase activity"/>
    <property type="evidence" value="ECO:0000318"/>
    <property type="project" value="GO_Central"/>
</dbReference>
<evidence type="ECO:0000256" key="3">
    <source>
        <dbReference type="ARBA" id="ARBA00022723"/>
    </source>
</evidence>
<dbReference type="InterPro" id="IPR013083">
    <property type="entry name" value="Znf_RING/FYVE/PHD"/>
</dbReference>
<sequence>METQQRTTLKNNTERKIERRGMNRLLEEEAVDEIISFASDFPSHEDDAVDLLLDFITNEHTSNGALAIDMNLVHWAINHLRAADAVVDVTNSVSSTQQNAYLESDILETREGVVDVTDSNDLLDADDEEMWMAHVRQLSLNDLSLHEGFPFRASKSTIQALPDVFTAKDFSSSWVCGVCLNDEIEANDGAKQLPCKHIFHTHCIISWLELCNSCPLCRYQLPT</sequence>
<comment type="catalytic activity">
    <reaction evidence="1">
        <text>S-ubiquitinyl-[E2 ubiquitin-conjugating enzyme]-L-cysteine + [acceptor protein]-L-lysine = [E2 ubiquitin-conjugating enzyme]-L-cysteine + N(6)-ubiquitinyl-[acceptor protein]-L-lysine.</text>
        <dbReference type="EC" id="2.3.2.27"/>
    </reaction>
</comment>
<dbReference type="Gramene" id="KGN64205">
    <property type="protein sequence ID" value="KGN64205"/>
    <property type="gene ID" value="Csa_1G043080"/>
</dbReference>
<feature type="domain" description="RING-type" evidence="7">
    <location>
        <begin position="176"/>
        <end position="218"/>
    </location>
</feature>
<evidence type="ECO:0000256" key="2">
    <source>
        <dbReference type="ARBA" id="ARBA00012483"/>
    </source>
</evidence>